<protein>
    <submittedName>
        <fullName evidence="2">Uncharacterized protein</fullName>
    </submittedName>
</protein>
<organism evidence="2 3">
    <name type="scientific">Salininema proteolyticum</name>
    <dbReference type="NCBI Taxonomy" id="1607685"/>
    <lineage>
        <taxon>Bacteria</taxon>
        <taxon>Bacillati</taxon>
        <taxon>Actinomycetota</taxon>
        <taxon>Actinomycetes</taxon>
        <taxon>Glycomycetales</taxon>
        <taxon>Glycomycetaceae</taxon>
        <taxon>Salininema</taxon>
    </lineage>
</organism>
<dbReference type="EMBL" id="JBHSDK010000016">
    <property type="protein sequence ID" value="MFC4336208.1"/>
    <property type="molecule type" value="Genomic_DNA"/>
</dbReference>
<sequence>MKKALTQRERFILLALMVHRPPEDVTNPQLKDAFGVDVKKGERENLEKAGFLAAVRARGHGNPFMYELTPDGRRRAVEELAGSPDPKSTVNVRVVYALFNAVHRFLERNHLSGESVLSDEDRDGGGDVPVPSNTGRVEKEYRNLVEGQSAWVPMRELRESLSSIERAELDDTLRILYNRRLVRMVPEANRRRVTDADEEAAVEVAGTRMHWVAFV</sequence>
<evidence type="ECO:0000256" key="1">
    <source>
        <dbReference type="SAM" id="MobiDB-lite"/>
    </source>
</evidence>
<dbReference type="RefSeq" id="WP_380621861.1">
    <property type="nucleotide sequence ID" value="NZ_JBHSDK010000016.1"/>
</dbReference>
<name>A0ABV8TZH3_9ACTN</name>
<feature type="region of interest" description="Disordered" evidence="1">
    <location>
        <begin position="116"/>
        <end position="135"/>
    </location>
</feature>
<accession>A0ABV8TZH3</accession>
<dbReference type="Proteomes" id="UP001595823">
    <property type="component" value="Unassembled WGS sequence"/>
</dbReference>
<proteinExistence type="predicted"/>
<comment type="caution">
    <text evidence="2">The sequence shown here is derived from an EMBL/GenBank/DDBJ whole genome shotgun (WGS) entry which is preliminary data.</text>
</comment>
<gene>
    <name evidence="2" type="ORF">ACFPET_13455</name>
</gene>
<reference evidence="3" key="1">
    <citation type="journal article" date="2019" name="Int. J. Syst. Evol. Microbiol.">
        <title>The Global Catalogue of Microorganisms (GCM) 10K type strain sequencing project: providing services to taxonomists for standard genome sequencing and annotation.</title>
        <authorList>
            <consortium name="The Broad Institute Genomics Platform"/>
            <consortium name="The Broad Institute Genome Sequencing Center for Infectious Disease"/>
            <person name="Wu L."/>
            <person name="Ma J."/>
        </authorList>
    </citation>
    <scope>NUCLEOTIDE SEQUENCE [LARGE SCALE GENOMIC DNA]</scope>
    <source>
        <strain evidence="3">IBRC-M 10908</strain>
    </source>
</reference>
<evidence type="ECO:0000313" key="2">
    <source>
        <dbReference type="EMBL" id="MFC4336208.1"/>
    </source>
</evidence>
<keyword evidence="3" id="KW-1185">Reference proteome</keyword>
<evidence type="ECO:0000313" key="3">
    <source>
        <dbReference type="Proteomes" id="UP001595823"/>
    </source>
</evidence>